<evidence type="ECO:0000313" key="2">
    <source>
        <dbReference type="Proteomes" id="UP000269923"/>
    </source>
</evidence>
<dbReference type="AlphaFoldDB" id="A0A3P2A3A2"/>
<sequence length="334" mass="38824">MSVLSVGALAFSDNPVQPRNCLSVLVRFFVAPYDGNGQPIPSERKMMQPIKKNLLRKLELYPNHPEDGFAYHYEKKKANQELESMHGSYASSTLVNVFYAYSVGQKDLYDPFLPAALSRLNTAITLKQEVHWKPNYVYEIYQALAGVKWLQSGQDNAEVVEAWRECLAQSNLWIFEDRYPRQYSASKGMVKDLFYSYLQQCLFAQDYQRGIEVYQHFKGDKPVRLTAKTGLVSLMYAVLRHYAYGEYDKDKLNKTMRRVLGEELRDAYTRGLMYHVVHWLKTMCAVRERVYTPEETILTFYEFLEDDEIPDEIHALLKEKNLLTKTDLGLKKSG</sequence>
<reference evidence="1 2" key="1">
    <citation type="submission" date="2018-11" db="EMBL/GenBank/DDBJ databases">
        <title>Genomes From Bacteria Associated with the Canine Oral Cavity: a Test Case for Automated Genome-Based Taxonomic Assignment.</title>
        <authorList>
            <person name="Coil D.A."/>
            <person name="Jospin G."/>
            <person name="Darling A.E."/>
            <person name="Wallis C."/>
            <person name="Davis I.J."/>
            <person name="Harris S."/>
            <person name="Eisen J.A."/>
            <person name="Holcombe L.J."/>
            <person name="O'Flynn C."/>
        </authorList>
    </citation>
    <scope>NUCLEOTIDE SEQUENCE [LARGE SCALE GENOMIC DNA]</scope>
    <source>
        <strain evidence="1 2">COT-280</strain>
    </source>
</reference>
<name>A0A3P2A3A2_9NEIS</name>
<protein>
    <submittedName>
        <fullName evidence="1">Uncharacterized protein</fullName>
    </submittedName>
</protein>
<keyword evidence="2" id="KW-1185">Reference proteome</keyword>
<organism evidence="1 2">
    <name type="scientific">Conchiformibius steedae</name>
    <dbReference type="NCBI Taxonomy" id="153493"/>
    <lineage>
        <taxon>Bacteria</taxon>
        <taxon>Pseudomonadati</taxon>
        <taxon>Pseudomonadota</taxon>
        <taxon>Betaproteobacteria</taxon>
        <taxon>Neisseriales</taxon>
        <taxon>Neisseriaceae</taxon>
        <taxon>Conchiformibius</taxon>
    </lineage>
</organism>
<gene>
    <name evidence="1" type="ORF">EII21_07195</name>
</gene>
<accession>A0A3P2A3A2</accession>
<evidence type="ECO:0000313" key="1">
    <source>
        <dbReference type="EMBL" id="RRD89819.1"/>
    </source>
</evidence>
<dbReference type="Proteomes" id="UP000269923">
    <property type="component" value="Unassembled WGS sequence"/>
</dbReference>
<comment type="caution">
    <text evidence="1">The sequence shown here is derived from an EMBL/GenBank/DDBJ whole genome shotgun (WGS) entry which is preliminary data.</text>
</comment>
<proteinExistence type="predicted"/>
<dbReference type="EMBL" id="RQYC01000010">
    <property type="protein sequence ID" value="RRD89819.1"/>
    <property type="molecule type" value="Genomic_DNA"/>
</dbReference>